<name>A0A369K029_HYPMA</name>
<dbReference type="OrthoDB" id="301415at2759"/>
<sequence>MEPDALVDFTNDAHANTAILCARCSKSIEPGQARHYILSGSNPNAAGRTVCAPCFGHYATKRNTMMRADVASRFETSRRTNIEHGNTVNTELIRQSVNQAQSKYSGLSQRKVTPLPVTSSLAAAGIQAESSQARLATSVYRQVPAGPLVGVPSAWSAHPGDYMPSTHSVPAMGYTASHANYHMERERMARTSYASRSGENIALLLQVLHEQEGNAKAKLVKNLREGVARVPADLTPSGLCALVVDKLKPLVQNALPGFPFIWSQFSIREVQSWVDLSKEQNSVAYFYDRCFDSKKKTFKKPTKPFQLAWVIDAKQWSEYQEFVSCAEIQEASVFCIGERTSKCKMPSLNFMLMTIILIQKQIKTARSSNKYSNDSLYVKAEESEVSGDNRKRFRSLSTASPPRQHKHQGNTSFDKVVSASHTSAQKSTDIASGTTASLFTSHVQFASPDRGKLKEALLAGGSAAAIEENRVMGLMDRIEFYAVPVKDLSDLLADLGKVAFSLSHDEALPGTIFVEHTTFIGKGAFKTAHLAWLSLVPSSSSGLGQKINERVVAKRMYFMSDKKKNRMEPVITRFGFSDELKLILKEANLLYWASSLMSFTYSFIDAIIASKEQCPYPIPRLRFVQAGVAIIHGASAGSGAAKMATANRTYLVEEYIDEQQAGEFVKYIHNSEATPSLFEDDPLFDIAVFLCFSQHIQYTKSGEMVYISDFQGTGNLLTDPQIMTAPWTQKENDLFGDGNVAQAFAAFSAQHACNKYCKWFGLPELEVRDRQVLPNGSDDGKENEEGPSSE</sequence>
<dbReference type="InterPro" id="IPR051852">
    <property type="entry name" value="Alpha-type_PK"/>
</dbReference>
<evidence type="ECO:0000256" key="6">
    <source>
        <dbReference type="SAM" id="MobiDB-lite"/>
    </source>
</evidence>
<dbReference type="GO" id="GO:0005524">
    <property type="term" value="F:ATP binding"/>
    <property type="evidence" value="ECO:0007669"/>
    <property type="project" value="UniProtKB-KW"/>
</dbReference>
<dbReference type="SMART" id="SM00811">
    <property type="entry name" value="Alpha_kinase"/>
    <property type="match status" value="1"/>
</dbReference>
<protein>
    <recommendedName>
        <fullName evidence="7">Alpha-type protein kinase domain-containing protein</fullName>
    </recommendedName>
</protein>
<dbReference type="InParanoid" id="A0A369K029"/>
<keyword evidence="4" id="KW-0418">Kinase</keyword>
<evidence type="ECO:0000259" key="7">
    <source>
        <dbReference type="PROSITE" id="PS51158"/>
    </source>
</evidence>
<feature type="region of interest" description="Disordered" evidence="6">
    <location>
        <begin position="389"/>
        <end position="418"/>
    </location>
</feature>
<keyword evidence="9" id="KW-1185">Reference proteome</keyword>
<keyword evidence="2" id="KW-0808">Transferase</keyword>
<proteinExistence type="predicted"/>
<evidence type="ECO:0000256" key="2">
    <source>
        <dbReference type="ARBA" id="ARBA00022679"/>
    </source>
</evidence>
<evidence type="ECO:0000256" key="1">
    <source>
        <dbReference type="ARBA" id="ARBA00022527"/>
    </source>
</evidence>
<comment type="caution">
    <text evidence="8">The sequence shown here is derived from an EMBL/GenBank/DDBJ whole genome shotgun (WGS) entry which is preliminary data.</text>
</comment>
<dbReference type="EMBL" id="LUEZ02000041">
    <property type="protein sequence ID" value="RDB25064.1"/>
    <property type="molecule type" value="Genomic_DNA"/>
</dbReference>
<dbReference type="InterPro" id="IPR004166">
    <property type="entry name" value="a-kinase_dom"/>
</dbReference>
<evidence type="ECO:0000313" key="9">
    <source>
        <dbReference type="Proteomes" id="UP000076154"/>
    </source>
</evidence>
<dbReference type="SUPFAM" id="SSF56112">
    <property type="entry name" value="Protein kinase-like (PK-like)"/>
    <property type="match status" value="1"/>
</dbReference>
<keyword evidence="1" id="KW-0723">Serine/threonine-protein kinase</keyword>
<dbReference type="AlphaFoldDB" id="A0A369K029"/>
<evidence type="ECO:0000313" key="8">
    <source>
        <dbReference type="EMBL" id="RDB25064.1"/>
    </source>
</evidence>
<gene>
    <name evidence="8" type="ORF">Hypma_007523</name>
</gene>
<accession>A0A369K029</accession>
<keyword evidence="5" id="KW-0067">ATP-binding</keyword>
<dbReference type="PROSITE" id="PS51158">
    <property type="entry name" value="ALPHA_KINASE"/>
    <property type="match status" value="1"/>
</dbReference>
<dbReference type="Proteomes" id="UP000076154">
    <property type="component" value="Unassembled WGS sequence"/>
</dbReference>
<feature type="compositionally biased region" description="Polar residues" evidence="6">
    <location>
        <begin position="409"/>
        <end position="418"/>
    </location>
</feature>
<evidence type="ECO:0000256" key="3">
    <source>
        <dbReference type="ARBA" id="ARBA00022741"/>
    </source>
</evidence>
<dbReference type="Gene3D" id="3.20.200.10">
    <property type="entry name" value="MHCK/EF2 kinase"/>
    <property type="match status" value="1"/>
</dbReference>
<dbReference type="PANTHER" id="PTHR45992">
    <property type="entry name" value="EUKARYOTIC ELONGATION FACTOR 2 KINASE-RELATED"/>
    <property type="match status" value="1"/>
</dbReference>
<evidence type="ECO:0000256" key="5">
    <source>
        <dbReference type="ARBA" id="ARBA00022840"/>
    </source>
</evidence>
<dbReference type="STRING" id="39966.A0A369K029"/>
<organism evidence="8 9">
    <name type="scientific">Hypsizygus marmoreus</name>
    <name type="common">White beech mushroom</name>
    <name type="synonym">Agaricus marmoreus</name>
    <dbReference type="NCBI Taxonomy" id="39966"/>
    <lineage>
        <taxon>Eukaryota</taxon>
        <taxon>Fungi</taxon>
        <taxon>Dikarya</taxon>
        <taxon>Basidiomycota</taxon>
        <taxon>Agaricomycotina</taxon>
        <taxon>Agaricomycetes</taxon>
        <taxon>Agaricomycetidae</taxon>
        <taxon>Agaricales</taxon>
        <taxon>Tricholomatineae</taxon>
        <taxon>Lyophyllaceae</taxon>
        <taxon>Hypsizygus</taxon>
    </lineage>
</organism>
<dbReference type="GO" id="GO:0004674">
    <property type="term" value="F:protein serine/threonine kinase activity"/>
    <property type="evidence" value="ECO:0007669"/>
    <property type="project" value="UniProtKB-KW"/>
</dbReference>
<feature type="domain" description="Alpha-type protein kinase" evidence="7">
    <location>
        <begin position="494"/>
        <end position="765"/>
    </location>
</feature>
<feature type="region of interest" description="Disordered" evidence="6">
    <location>
        <begin position="771"/>
        <end position="790"/>
    </location>
</feature>
<dbReference type="InterPro" id="IPR011009">
    <property type="entry name" value="Kinase-like_dom_sf"/>
</dbReference>
<reference evidence="8" key="1">
    <citation type="submission" date="2018-04" db="EMBL/GenBank/DDBJ databases">
        <title>Whole genome sequencing of Hypsizygus marmoreus.</title>
        <authorList>
            <person name="Choi I.-G."/>
            <person name="Min B."/>
            <person name="Kim J.-G."/>
            <person name="Kim S."/>
            <person name="Oh Y.-L."/>
            <person name="Kong W.-S."/>
            <person name="Park H."/>
            <person name="Jeong J."/>
            <person name="Song E.-S."/>
        </authorList>
    </citation>
    <scope>NUCLEOTIDE SEQUENCE [LARGE SCALE GENOMIC DNA]</scope>
    <source>
        <strain evidence="8">51987-8</strain>
    </source>
</reference>
<dbReference type="Pfam" id="PF02816">
    <property type="entry name" value="Alpha_kinase"/>
    <property type="match status" value="1"/>
</dbReference>
<keyword evidence="3" id="KW-0547">Nucleotide-binding</keyword>
<evidence type="ECO:0000256" key="4">
    <source>
        <dbReference type="ARBA" id="ARBA00022777"/>
    </source>
</evidence>